<gene>
    <name evidence="2" type="ORF">GPECTOR_17g797</name>
</gene>
<reference evidence="3" key="1">
    <citation type="journal article" date="2016" name="Nat. Commun.">
        <title>The Gonium pectorale genome demonstrates co-option of cell cycle regulation during the evolution of multicellularity.</title>
        <authorList>
            <person name="Hanschen E.R."/>
            <person name="Marriage T.N."/>
            <person name="Ferris P.J."/>
            <person name="Hamaji T."/>
            <person name="Toyoda A."/>
            <person name="Fujiyama A."/>
            <person name="Neme R."/>
            <person name="Noguchi H."/>
            <person name="Minakuchi Y."/>
            <person name="Suzuki M."/>
            <person name="Kawai-Toyooka H."/>
            <person name="Smith D.R."/>
            <person name="Sparks H."/>
            <person name="Anderson J."/>
            <person name="Bakaric R."/>
            <person name="Luria V."/>
            <person name="Karger A."/>
            <person name="Kirschner M.W."/>
            <person name="Durand P.M."/>
            <person name="Michod R.E."/>
            <person name="Nozaki H."/>
            <person name="Olson B.J."/>
        </authorList>
    </citation>
    <scope>NUCLEOTIDE SEQUENCE [LARGE SCALE GENOMIC DNA]</scope>
    <source>
        <strain evidence="3">NIES-2863</strain>
    </source>
</reference>
<dbReference type="OrthoDB" id="3005694at2759"/>
<evidence type="ECO:0000313" key="2">
    <source>
        <dbReference type="EMBL" id="KXZ50161.1"/>
    </source>
</evidence>
<keyword evidence="1" id="KW-0175">Coiled coil</keyword>
<comment type="caution">
    <text evidence="2">The sequence shown here is derived from an EMBL/GenBank/DDBJ whole genome shotgun (WGS) entry which is preliminary data.</text>
</comment>
<accession>A0A150GK55</accession>
<evidence type="ECO:0000313" key="3">
    <source>
        <dbReference type="Proteomes" id="UP000075714"/>
    </source>
</evidence>
<organism evidence="2 3">
    <name type="scientific">Gonium pectorale</name>
    <name type="common">Green alga</name>
    <dbReference type="NCBI Taxonomy" id="33097"/>
    <lineage>
        <taxon>Eukaryota</taxon>
        <taxon>Viridiplantae</taxon>
        <taxon>Chlorophyta</taxon>
        <taxon>core chlorophytes</taxon>
        <taxon>Chlorophyceae</taxon>
        <taxon>CS clade</taxon>
        <taxon>Chlamydomonadales</taxon>
        <taxon>Volvocaceae</taxon>
        <taxon>Gonium</taxon>
    </lineage>
</organism>
<proteinExistence type="predicted"/>
<sequence>MEQERFTFAKSSEVQGLRSDVQGLRDEVQGMRSEVQALRTKFRNETQGVSGKLDFILGGLKALGAGEFVPHSVPSPKG</sequence>
<evidence type="ECO:0000256" key="1">
    <source>
        <dbReference type="SAM" id="Coils"/>
    </source>
</evidence>
<dbReference type="Proteomes" id="UP000075714">
    <property type="component" value="Unassembled WGS sequence"/>
</dbReference>
<protein>
    <recommendedName>
        <fullName evidence="4">DUF1664 domain-containing protein</fullName>
    </recommendedName>
</protein>
<keyword evidence="3" id="KW-1185">Reference proteome</keyword>
<name>A0A150GK55_GONPE</name>
<dbReference type="EMBL" id="LSYV01000018">
    <property type="protein sequence ID" value="KXZ50161.1"/>
    <property type="molecule type" value="Genomic_DNA"/>
</dbReference>
<evidence type="ECO:0008006" key="4">
    <source>
        <dbReference type="Google" id="ProtNLM"/>
    </source>
</evidence>
<dbReference type="AlphaFoldDB" id="A0A150GK55"/>
<dbReference type="Gene3D" id="1.20.5.190">
    <property type="match status" value="1"/>
</dbReference>
<feature type="coiled-coil region" evidence="1">
    <location>
        <begin position="14"/>
        <end position="41"/>
    </location>
</feature>